<dbReference type="PANTHER" id="PTHR24171:SF9">
    <property type="entry name" value="ANKYRIN REPEAT DOMAIN-CONTAINING PROTEIN 39"/>
    <property type="match status" value="1"/>
</dbReference>
<feature type="region of interest" description="Disordered" evidence="4">
    <location>
        <begin position="228"/>
        <end position="346"/>
    </location>
</feature>
<sequence length="492" mass="50591">MASTAEAASPCSSEAACLYARLNLARTASGEEIRKAYRVLALRLHPDKGGDAEAFKRVSEAYSVLSDVEKKRVYDATGQAELADFDLDDFLNSGMLEEFFTEMMMGSGLAQEMIDEFGGEVDMNDLQASFQSFFKASLGVGGDDVLMPDGTRVPASAVPSLAQLDALEEDDEDLEAMIAMLAGGGMGGIGGLSGLSALGFPSLRGAEADALLASLDASNEAGLMAMLAGLPPSQRGSRGGRRRGRGRVKLAPRRGSKTKKAVQSKGESESESDGDGDGDGDGDDGLGRSRAAQRGGGRAGRGAAAGAAGRIDDNDDDDDDDDDGAKRLMRRQGPGLRSSTTSASSLLSSRLSATDLSSKVQVDTTLPPEQQWMQAAKSGSVVDLKRLHEQTPSLLGAAAKGIGHTALHWSAAAGHLEAIRWLLDAGCEVNVRNAGDSTPLHSAAGSGHAEACSELIARGADVGALDSGDETAAGLAAARGHAAVVALLKAAA</sequence>
<evidence type="ECO:0000256" key="1">
    <source>
        <dbReference type="ARBA" id="ARBA00022737"/>
    </source>
</evidence>
<dbReference type="CDD" id="cd06257">
    <property type="entry name" value="DnaJ"/>
    <property type="match status" value="1"/>
</dbReference>
<keyword evidence="1" id="KW-0677">Repeat</keyword>
<name>A0A7S4BDF6_CHRCT</name>
<dbReference type="Gene3D" id="1.25.40.20">
    <property type="entry name" value="Ankyrin repeat-containing domain"/>
    <property type="match status" value="2"/>
</dbReference>
<evidence type="ECO:0000256" key="2">
    <source>
        <dbReference type="ARBA" id="ARBA00023043"/>
    </source>
</evidence>
<feature type="compositionally biased region" description="Low complexity" evidence="4">
    <location>
        <begin position="336"/>
        <end position="346"/>
    </location>
</feature>
<dbReference type="PROSITE" id="PS00636">
    <property type="entry name" value="DNAJ_1"/>
    <property type="match status" value="1"/>
</dbReference>
<keyword evidence="2 3" id="KW-0040">ANK repeat</keyword>
<accession>A0A7S4BDF6</accession>
<dbReference type="PRINTS" id="PR00625">
    <property type="entry name" value="JDOMAIN"/>
</dbReference>
<dbReference type="Pfam" id="PF12796">
    <property type="entry name" value="Ank_2"/>
    <property type="match status" value="1"/>
</dbReference>
<gene>
    <name evidence="6" type="ORF">PCAR00345_LOCUS14984</name>
</gene>
<dbReference type="PROSITE" id="PS50088">
    <property type="entry name" value="ANK_REPEAT"/>
    <property type="match status" value="2"/>
</dbReference>
<evidence type="ECO:0000256" key="4">
    <source>
        <dbReference type="SAM" id="MobiDB-lite"/>
    </source>
</evidence>
<dbReference type="Pfam" id="PF00226">
    <property type="entry name" value="DnaJ"/>
    <property type="match status" value="1"/>
</dbReference>
<dbReference type="PROSITE" id="PS50297">
    <property type="entry name" value="ANK_REP_REGION"/>
    <property type="match status" value="2"/>
</dbReference>
<dbReference type="InterPro" id="IPR036770">
    <property type="entry name" value="Ankyrin_rpt-contain_sf"/>
</dbReference>
<evidence type="ECO:0000313" key="6">
    <source>
        <dbReference type="EMBL" id="CAE0762372.1"/>
    </source>
</evidence>
<reference evidence="6" key="1">
    <citation type="submission" date="2021-01" db="EMBL/GenBank/DDBJ databases">
        <authorList>
            <person name="Corre E."/>
            <person name="Pelletier E."/>
            <person name="Niang G."/>
            <person name="Scheremetjew M."/>
            <person name="Finn R."/>
            <person name="Kale V."/>
            <person name="Holt S."/>
            <person name="Cochrane G."/>
            <person name="Meng A."/>
            <person name="Brown T."/>
            <person name="Cohen L."/>
        </authorList>
    </citation>
    <scope>NUCLEOTIDE SEQUENCE</scope>
    <source>
        <strain evidence="6">CCMP645</strain>
    </source>
</reference>
<organism evidence="6">
    <name type="scientific">Chrysotila carterae</name>
    <name type="common">Marine alga</name>
    <name type="synonym">Syracosphaera carterae</name>
    <dbReference type="NCBI Taxonomy" id="13221"/>
    <lineage>
        <taxon>Eukaryota</taxon>
        <taxon>Haptista</taxon>
        <taxon>Haptophyta</taxon>
        <taxon>Prymnesiophyceae</taxon>
        <taxon>Isochrysidales</taxon>
        <taxon>Isochrysidaceae</taxon>
        <taxon>Chrysotila</taxon>
    </lineage>
</organism>
<dbReference type="InterPro" id="IPR036869">
    <property type="entry name" value="J_dom_sf"/>
</dbReference>
<dbReference type="PROSITE" id="PS50076">
    <property type="entry name" value="DNAJ_2"/>
    <property type="match status" value="1"/>
</dbReference>
<evidence type="ECO:0000259" key="5">
    <source>
        <dbReference type="PROSITE" id="PS50076"/>
    </source>
</evidence>
<dbReference type="EMBL" id="HBIZ01023683">
    <property type="protein sequence ID" value="CAE0762372.1"/>
    <property type="molecule type" value="Transcribed_RNA"/>
</dbReference>
<feature type="compositionally biased region" description="Acidic residues" evidence="4">
    <location>
        <begin position="313"/>
        <end position="323"/>
    </location>
</feature>
<dbReference type="AlphaFoldDB" id="A0A7S4BDF6"/>
<feature type="compositionally biased region" description="Acidic residues" evidence="4">
    <location>
        <begin position="269"/>
        <end position="284"/>
    </location>
</feature>
<protein>
    <recommendedName>
        <fullName evidence="5">J domain-containing protein</fullName>
    </recommendedName>
</protein>
<feature type="repeat" description="ANK" evidence="3">
    <location>
        <begin position="402"/>
        <end position="434"/>
    </location>
</feature>
<dbReference type="SMART" id="SM00271">
    <property type="entry name" value="DnaJ"/>
    <property type="match status" value="1"/>
</dbReference>
<dbReference type="Gene3D" id="1.10.287.110">
    <property type="entry name" value="DnaJ domain"/>
    <property type="match status" value="1"/>
</dbReference>
<evidence type="ECO:0000256" key="3">
    <source>
        <dbReference type="PROSITE-ProRule" id="PRU00023"/>
    </source>
</evidence>
<feature type="compositionally biased region" description="Basic residues" evidence="4">
    <location>
        <begin position="238"/>
        <end position="262"/>
    </location>
</feature>
<dbReference type="SUPFAM" id="SSF48403">
    <property type="entry name" value="Ankyrin repeat"/>
    <property type="match status" value="1"/>
</dbReference>
<dbReference type="SMART" id="SM00248">
    <property type="entry name" value="ANK"/>
    <property type="match status" value="2"/>
</dbReference>
<dbReference type="InterPro" id="IPR002110">
    <property type="entry name" value="Ankyrin_rpt"/>
</dbReference>
<dbReference type="PANTHER" id="PTHR24171">
    <property type="entry name" value="ANKYRIN REPEAT DOMAIN-CONTAINING PROTEIN 39-RELATED"/>
    <property type="match status" value="1"/>
</dbReference>
<dbReference type="InterPro" id="IPR018253">
    <property type="entry name" value="DnaJ_domain_CS"/>
</dbReference>
<proteinExistence type="predicted"/>
<feature type="repeat" description="ANK" evidence="3">
    <location>
        <begin position="435"/>
        <end position="467"/>
    </location>
</feature>
<feature type="domain" description="J" evidence="5">
    <location>
        <begin position="17"/>
        <end position="78"/>
    </location>
</feature>
<dbReference type="InterPro" id="IPR001623">
    <property type="entry name" value="DnaJ_domain"/>
</dbReference>
<dbReference type="SUPFAM" id="SSF46565">
    <property type="entry name" value="Chaperone J-domain"/>
    <property type="match status" value="1"/>
</dbReference>